<dbReference type="GO" id="GO:0010181">
    <property type="term" value="F:FMN binding"/>
    <property type="evidence" value="ECO:0007669"/>
    <property type="project" value="InterPro"/>
</dbReference>
<dbReference type="InterPro" id="IPR052174">
    <property type="entry name" value="Flavoredoxin"/>
</dbReference>
<dbReference type="Gene3D" id="2.30.110.10">
    <property type="entry name" value="Electron Transport, Fmn-binding Protein, Chain A"/>
    <property type="match status" value="1"/>
</dbReference>
<dbReference type="Pfam" id="PF01613">
    <property type="entry name" value="Flavin_Reduct"/>
    <property type="match status" value="1"/>
</dbReference>
<organism evidence="3">
    <name type="scientific">bioreactor metagenome</name>
    <dbReference type="NCBI Taxonomy" id="1076179"/>
    <lineage>
        <taxon>unclassified sequences</taxon>
        <taxon>metagenomes</taxon>
        <taxon>ecological metagenomes</taxon>
    </lineage>
</organism>
<proteinExistence type="inferred from homology"/>
<dbReference type="PANTHER" id="PTHR43567">
    <property type="entry name" value="FLAVOREDOXIN-RELATED-RELATED"/>
    <property type="match status" value="1"/>
</dbReference>
<comment type="caution">
    <text evidence="3">The sequence shown here is derived from an EMBL/GenBank/DDBJ whole genome shotgun (WGS) entry which is preliminary data.</text>
</comment>
<evidence type="ECO:0000259" key="2">
    <source>
        <dbReference type="Pfam" id="PF01613"/>
    </source>
</evidence>
<accession>A0A645ARS8</accession>
<feature type="domain" description="Flavin reductase like" evidence="2">
    <location>
        <begin position="32"/>
        <end position="182"/>
    </location>
</feature>
<gene>
    <name evidence="3" type="ORF">SDC9_101806</name>
</gene>
<protein>
    <recommendedName>
        <fullName evidence="2">Flavin reductase like domain-containing protein</fullName>
    </recommendedName>
</protein>
<evidence type="ECO:0000313" key="3">
    <source>
        <dbReference type="EMBL" id="MPM55021.1"/>
    </source>
</evidence>
<dbReference type="SUPFAM" id="SSF50475">
    <property type="entry name" value="FMN-binding split barrel"/>
    <property type="match status" value="1"/>
</dbReference>
<evidence type="ECO:0000256" key="1">
    <source>
        <dbReference type="ARBA" id="ARBA00038054"/>
    </source>
</evidence>
<comment type="similarity">
    <text evidence="1">Belongs to the flavoredoxin family.</text>
</comment>
<name>A0A645ARS8_9ZZZZ</name>
<reference evidence="3" key="1">
    <citation type="submission" date="2019-08" db="EMBL/GenBank/DDBJ databases">
        <authorList>
            <person name="Kucharzyk K."/>
            <person name="Murdoch R.W."/>
            <person name="Higgins S."/>
            <person name="Loffler F."/>
        </authorList>
    </citation>
    <scope>NUCLEOTIDE SEQUENCE</scope>
</reference>
<dbReference type="AlphaFoldDB" id="A0A645ARS8"/>
<dbReference type="InterPro" id="IPR002563">
    <property type="entry name" value="Flavin_Rdtase-like_dom"/>
</dbReference>
<dbReference type="PANTHER" id="PTHR43567:SF5">
    <property type="entry name" value="HYPOTHETICAL CYTOSOLIC PROTEIN"/>
    <property type="match status" value="1"/>
</dbReference>
<dbReference type="EMBL" id="VSSQ01015075">
    <property type="protein sequence ID" value="MPM55021.1"/>
    <property type="molecule type" value="Genomic_DNA"/>
</dbReference>
<dbReference type="InterPro" id="IPR012349">
    <property type="entry name" value="Split_barrel_FMN-bd"/>
</dbReference>
<sequence length="188" mass="21138">MIEGLEENNIMKKEINVLDYASEIMKAVEKGVLITTKVGSKVNSMTASWGTLGIEWGKPIFTIFIRENRFTKQQLEENPEFTVNIPIGEFDRKILGICGTKSGSTTDKVNELNLSLEEPESISVPGIKELPLTLECKVIYKQKQDKNAISEENLKACYPQDVDGSFHGANRDFHTAYYGEIINAYIIQ</sequence>